<feature type="chain" id="PRO_5016155652" evidence="1">
    <location>
        <begin position="22"/>
        <end position="368"/>
    </location>
</feature>
<gene>
    <name evidence="2" type="ORF">CLV62_11753</name>
</gene>
<evidence type="ECO:0000313" key="2">
    <source>
        <dbReference type="EMBL" id="PXV62837.1"/>
    </source>
</evidence>
<comment type="caution">
    <text evidence="2">The sequence shown here is derived from an EMBL/GenBank/DDBJ whole genome shotgun (WGS) entry which is preliminary data.</text>
</comment>
<sequence length="368" mass="39918">MNSKKLILLFFCIHAINFTYAQKGVGIGTISPHPSAILQIESTDKGVLFPKISLASKTDITTVLNPTTGLLVYNTGNGGLDTPGYVYWNGAEWQKLTLSTVVNPSITGLLCNRADFTPSTFTAGVPYEGTMTIPYTGGNGGGYNTGTPIASTGNTGLTATLQRGELATGNGQLVFRITGTPSASSPTAAIFNINELNFNCSVSLTGKQIAVGEQISFIASLTQAQNITGVLLSNYYPTQLPTVDGLRMDLISNGTTYYYPRVYNESSEQKIVSFQTFSVVGLQNVTNLNRTIYTKSEVTATNWDYINATARTTNPVYPVAWSSTTSSTAITDLQVRVGPSEWRWYEMTWWAMEINTVKVIFMSLVRKS</sequence>
<name>A0A2V3PNS0_9BACT</name>
<proteinExistence type="predicted"/>
<organism evidence="2 3">
    <name type="scientific">Dysgonomonas alginatilytica</name>
    <dbReference type="NCBI Taxonomy" id="1605892"/>
    <lineage>
        <taxon>Bacteria</taxon>
        <taxon>Pseudomonadati</taxon>
        <taxon>Bacteroidota</taxon>
        <taxon>Bacteroidia</taxon>
        <taxon>Bacteroidales</taxon>
        <taxon>Dysgonomonadaceae</taxon>
        <taxon>Dysgonomonas</taxon>
    </lineage>
</organism>
<feature type="signal peptide" evidence="1">
    <location>
        <begin position="1"/>
        <end position="21"/>
    </location>
</feature>
<evidence type="ECO:0000256" key="1">
    <source>
        <dbReference type="SAM" id="SignalP"/>
    </source>
</evidence>
<accession>A0A2V3PNS0</accession>
<dbReference type="RefSeq" id="WP_110311246.1">
    <property type="nucleotide sequence ID" value="NZ_QICL01000017.1"/>
</dbReference>
<keyword evidence="3" id="KW-1185">Reference proteome</keyword>
<dbReference type="OrthoDB" id="996181at2"/>
<dbReference type="EMBL" id="QICL01000017">
    <property type="protein sequence ID" value="PXV62837.1"/>
    <property type="molecule type" value="Genomic_DNA"/>
</dbReference>
<protein>
    <submittedName>
        <fullName evidence="2">Uncharacterized protein</fullName>
    </submittedName>
</protein>
<evidence type="ECO:0000313" key="3">
    <source>
        <dbReference type="Proteomes" id="UP000247973"/>
    </source>
</evidence>
<reference evidence="2 3" key="1">
    <citation type="submission" date="2018-03" db="EMBL/GenBank/DDBJ databases">
        <title>Genomic Encyclopedia of Archaeal and Bacterial Type Strains, Phase II (KMG-II): from individual species to whole genera.</title>
        <authorList>
            <person name="Goeker M."/>
        </authorList>
    </citation>
    <scope>NUCLEOTIDE SEQUENCE [LARGE SCALE GENOMIC DNA]</scope>
    <source>
        <strain evidence="2 3">DSM 100214</strain>
    </source>
</reference>
<dbReference type="AlphaFoldDB" id="A0A2V3PNS0"/>
<keyword evidence="1" id="KW-0732">Signal</keyword>
<dbReference type="Proteomes" id="UP000247973">
    <property type="component" value="Unassembled WGS sequence"/>
</dbReference>